<evidence type="ECO:0000313" key="3">
    <source>
        <dbReference type="EMBL" id="SCB32451.1"/>
    </source>
</evidence>
<evidence type="ECO:0000259" key="1">
    <source>
        <dbReference type="Pfam" id="PF10979"/>
    </source>
</evidence>
<protein>
    <submittedName>
        <fullName evidence="3">Uncharacterized protein</fullName>
    </submittedName>
</protein>
<dbReference type="InterPro" id="IPR024498">
    <property type="entry name" value="DUF2786"/>
</dbReference>
<dbReference type="Pfam" id="PF23771">
    <property type="entry name" value="DUF7168"/>
    <property type="match status" value="1"/>
</dbReference>
<organism evidence="3 4">
    <name type="scientific">Bradyrhizobium shewense</name>
    <dbReference type="NCBI Taxonomy" id="1761772"/>
    <lineage>
        <taxon>Bacteria</taxon>
        <taxon>Pseudomonadati</taxon>
        <taxon>Pseudomonadota</taxon>
        <taxon>Alphaproteobacteria</taxon>
        <taxon>Hyphomicrobiales</taxon>
        <taxon>Nitrobacteraceae</taxon>
        <taxon>Bradyrhizobium</taxon>
    </lineage>
</organism>
<feature type="domain" description="DUF7168" evidence="2">
    <location>
        <begin position="69"/>
        <end position="175"/>
    </location>
</feature>
<reference evidence="4" key="1">
    <citation type="submission" date="2016-08" db="EMBL/GenBank/DDBJ databases">
        <authorList>
            <person name="Varghese N."/>
            <person name="Submissions Spin"/>
        </authorList>
    </citation>
    <scope>NUCLEOTIDE SEQUENCE [LARGE SCALE GENOMIC DNA]</scope>
    <source>
        <strain evidence="4">ERR11</strain>
    </source>
</reference>
<evidence type="ECO:0000313" key="4">
    <source>
        <dbReference type="Proteomes" id="UP000199184"/>
    </source>
</evidence>
<dbReference type="Proteomes" id="UP000199184">
    <property type="component" value="Unassembled WGS sequence"/>
</dbReference>
<gene>
    <name evidence="3" type="ORF">GA0061098_10062</name>
</gene>
<name>A0A1C3VXF1_9BRAD</name>
<accession>A0A1C3VXF1</accession>
<evidence type="ECO:0000259" key="2">
    <source>
        <dbReference type="Pfam" id="PF23771"/>
    </source>
</evidence>
<dbReference type="EMBL" id="FMAI01000006">
    <property type="protein sequence ID" value="SCB32451.1"/>
    <property type="molecule type" value="Genomic_DNA"/>
</dbReference>
<dbReference type="RefSeq" id="WP_091956672.1">
    <property type="nucleotide sequence ID" value="NZ_FMAI01000006.1"/>
</dbReference>
<dbReference type="AlphaFoldDB" id="A0A1C3VXF1"/>
<proteinExistence type="predicted"/>
<dbReference type="Pfam" id="PF10979">
    <property type="entry name" value="DUF2786"/>
    <property type="match status" value="1"/>
</dbReference>
<feature type="domain" description="DUF2786" evidence="1">
    <location>
        <begin position="14"/>
        <end position="51"/>
    </location>
</feature>
<dbReference type="InterPro" id="IPR055592">
    <property type="entry name" value="DUF7168"/>
</dbReference>
<keyword evidence="4" id="KW-1185">Reference proteome</keyword>
<sequence>MDQALNPDGLDKLKLRIRALRAKTIANGCTEDEALSAAAKVAELLDRHDLSLSDVELRASPCERRVYETYRKKRIPLDDCIGAIAHFCDCRVWREKNATGENIYVFFGLGADVEVAHYLAELIDGAVRAELGRFKTSVDYARFRHQQRHLANASFALGMVGSIADRLVAIKASRDQVNEGTGRGLVVLKTSVVDAEFDKLDLNLRNQRSSGRMVSMTAYEAGGAAGASLAINPGLGGARSGTTAKGS</sequence>